<dbReference type="SUPFAM" id="SSF102462">
    <property type="entry name" value="Peptidyl-tRNA hydrolase II"/>
    <property type="match status" value="1"/>
</dbReference>
<keyword evidence="2" id="KW-1185">Reference proteome</keyword>
<dbReference type="Proteomes" id="UP000040578">
    <property type="component" value="Unassembled WGS sequence"/>
</dbReference>
<dbReference type="InterPro" id="IPR023476">
    <property type="entry name" value="Pep_tRNA_hydro_II_dom_sf"/>
</dbReference>
<accession>A0ABP1YI08</accession>
<dbReference type="EMBL" id="CPYD01000012">
    <property type="protein sequence ID" value="CNE99250.1"/>
    <property type="molecule type" value="Genomic_DNA"/>
</dbReference>
<dbReference type="InterPro" id="IPR018988">
    <property type="entry name" value="DUF2000"/>
</dbReference>
<name>A0ABP1YI08_9GAMM</name>
<comment type="caution">
    <text evidence="1">The sequence shown here is derived from an EMBL/GenBank/DDBJ whole genome shotgun (WGS) entry which is preliminary data.</text>
</comment>
<evidence type="ECO:0000313" key="2">
    <source>
        <dbReference type="Proteomes" id="UP000040578"/>
    </source>
</evidence>
<sequence length="142" mass="16051">MYNDNEKKFYVILNRTCETPTLLNAACHLTAGITDLIDEREFHHYPSAIEGISANMSHYPMVILQAKNSSQLSNLILKCQEQGVLYNFFTTTMLSHSAEQQISDTANTNFEKLDFVAVALYGDAEMLKPLTKKFSVYRSTVS</sequence>
<reference evidence="1 2" key="1">
    <citation type="submission" date="2015-03" db="EMBL/GenBank/DDBJ databases">
        <authorList>
            <consortium name="Pathogen Informatics"/>
            <person name="Murphy D."/>
        </authorList>
    </citation>
    <scope>NUCLEOTIDE SEQUENCE [LARGE SCALE GENOMIC DNA]</scope>
    <source>
        <strain evidence="2">type strain: CIP110231</strain>
    </source>
</reference>
<dbReference type="RefSeq" id="WP_049600672.1">
    <property type="nucleotide sequence ID" value="NZ_CPYD01000012.1"/>
</dbReference>
<evidence type="ECO:0000313" key="1">
    <source>
        <dbReference type="EMBL" id="CNE99250.1"/>
    </source>
</evidence>
<dbReference type="Gene3D" id="3.40.1490.10">
    <property type="entry name" value="Bit1"/>
    <property type="match status" value="1"/>
</dbReference>
<organism evidence="1 2">
    <name type="scientific">Yersinia nurmii</name>
    <dbReference type="NCBI Taxonomy" id="685706"/>
    <lineage>
        <taxon>Bacteria</taxon>
        <taxon>Pseudomonadati</taxon>
        <taxon>Pseudomonadota</taxon>
        <taxon>Gammaproteobacteria</taxon>
        <taxon>Enterobacterales</taxon>
        <taxon>Yersiniaceae</taxon>
        <taxon>Yersinia</taxon>
    </lineage>
</organism>
<dbReference type="Pfam" id="PF09391">
    <property type="entry name" value="DUF2000"/>
    <property type="match status" value="1"/>
</dbReference>
<proteinExistence type="predicted"/>
<gene>
    <name evidence="1" type="ORF">ERS137967_03064</name>
</gene>
<protein>
    <submittedName>
        <fullName evidence="1">Uncharacterized protein conserved in bacteria</fullName>
    </submittedName>
</protein>